<name>A0A095ANP4_SCHHA</name>
<protein>
    <submittedName>
        <fullName evidence="1">Uncharacterized protein</fullName>
    </submittedName>
</protein>
<reference evidence="1" key="1">
    <citation type="journal article" date="2012" name="Nat. Genet.">
        <title>Whole-genome sequence of Schistosoma haematobium.</title>
        <authorList>
            <person name="Young N.D."/>
            <person name="Jex A.R."/>
            <person name="Li B."/>
            <person name="Liu S."/>
            <person name="Yang L."/>
            <person name="Xiong Z."/>
            <person name="Li Y."/>
            <person name="Cantacessi C."/>
            <person name="Hall R.S."/>
            <person name="Xu X."/>
            <person name="Chen F."/>
            <person name="Wu X."/>
            <person name="Zerlotini A."/>
            <person name="Oliveira G."/>
            <person name="Hofmann A."/>
            <person name="Zhang G."/>
            <person name="Fang X."/>
            <person name="Kang Y."/>
            <person name="Campbell B.E."/>
            <person name="Loukas A."/>
            <person name="Ranganathan S."/>
            <person name="Rollinson D."/>
            <person name="Rinaldi G."/>
            <person name="Brindley P.J."/>
            <person name="Yang H."/>
            <person name="Wang J."/>
            <person name="Wang J."/>
            <person name="Gasser R.B."/>
        </authorList>
    </citation>
    <scope>NUCLEOTIDE SEQUENCE [LARGE SCALE GENOMIC DNA]</scope>
</reference>
<proteinExistence type="predicted"/>
<dbReference type="STRING" id="6185.A0A095ANP4"/>
<organism evidence="1">
    <name type="scientific">Schistosoma haematobium</name>
    <name type="common">Blood fluke</name>
    <dbReference type="NCBI Taxonomy" id="6185"/>
    <lineage>
        <taxon>Eukaryota</taxon>
        <taxon>Metazoa</taxon>
        <taxon>Spiralia</taxon>
        <taxon>Lophotrochozoa</taxon>
        <taxon>Platyhelminthes</taxon>
        <taxon>Trematoda</taxon>
        <taxon>Digenea</taxon>
        <taxon>Strigeidida</taxon>
        <taxon>Schistosomatoidea</taxon>
        <taxon>Schistosomatidae</taxon>
        <taxon>Schistosoma</taxon>
    </lineage>
</organism>
<sequence length="138" mass="16069">YIVSKSKLAKDKPEVCYQYVVCKCCIGHKAKPVLLCRISCRSQLTSCRQIFRMHNDLNRFIVAPSNVLLNHPCDQKYLTNGPYLKRLTDEQIKVMMPMLTTGSHKDLHEGHVCAYMPWGRRENPISDYEVLVWKKIKN</sequence>
<accession>A0A095ANP4</accession>
<dbReference type="EMBL" id="KL250725">
    <property type="protein sequence ID" value="KGB35881.1"/>
    <property type="molecule type" value="Genomic_DNA"/>
</dbReference>
<feature type="non-terminal residue" evidence="1">
    <location>
        <position position="1"/>
    </location>
</feature>
<gene>
    <name evidence="1" type="ORF">MS3_04150</name>
</gene>
<dbReference type="AlphaFoldDB" id="A0A095ANP4"/>
<evidence type="ECO:0000313" key="1">
    <source>
        <dbReference type="EMBL" id="KGB35881.1"/>
    </source>
</evidence>